<dbReference type="Gene3D" id="2.30.30.40">
    <property type="entry name" value="SH3 Domains"/>
    <property type="match status" value="1"/>
</dbReference>
<name>A0A7E4V0Z3_PANRE</name>
<dbReference type="AlphaFoldDB" id="A0A7E4V0Z3"/>
<dbReference type="Gene3D" id="1.20.5.390">
    <property type="entry name" value="L1 transposable element, trimerization domain"/>
    <property type="match status" value="1"/>
</dbReference>
<evidence type="ECO:0000256" key="3">
    <source>
        <dbReference type="SAM" id="MobiDB-lite"/>
    </source>
</evidence>
<evidence type="ECO:0000313" key="6">
    <source>
        <dbReference type="Proteomes" id="UP000492821"/>
    </source>
</evidence>
<evidence type="ECO:0000256" key="1">
    <source>
        <dbReference type="ARBA" id="ARBA00022443"/>
    </source>
</evidence>
<dbReference type="PANTHER" id="PTHR46026:SF1">
    <property type="entry name" value="RHO-TYPE GUANINE NUCLEOTIDE EXCHANGE FACTOR, ISOFORM F"/>
    <property type="match status" value="1"/>
</dbReference>
<dbReference type="GO" id="GO:0005737">
    <property type="term" value="C:cytoplasm"/>
    <property type="evidence" value="ECO:0007669"/>
    <property type="project" value="TreeGrafter"/>
</dbReference>
<feature type="region of interest" description="Disordered" evidence="3">
    <location>
        <begin position="636"/>
        <end position="655"/>
    </location>
</feature>
<feature type="domain" description="SH3" evidence="4">
    <location>
        <begin position="17"/>
        <end position="76"/>
    </location>
</feature>
<dbReference type="InterPro" id="IPR001452">
    <property type="entry name" value="SH3_domain"/>
</dbReference>
<dbReference type="InterPro" id="IPR036028">
    <property type="entry name" value="SH3-like_dom_sf"/>
</dbReference>
<dbReference type="Pfam" id="PF00018">
    <property type="entry name" value="SH3_1"/>
    <property type="match status" value="1"/>
</dbReference>
<dbReference type="SUPFAM" id="SSF50044">
    <property type="entry name" value="SH3-domain"/>
    <property type="match status" value="1"/>
</dbReference>
<dbReference type="PROSITE" id="PS50010">
    <property type="entry name" value="DH_2"/>
    <property type="match status" value="1"/>
</dbReference>
<dbReference type="GO" id="GO:0005085">
    <property type="term" value="F:guanyl-nucleotide exchange factor activity"/>
    <property type="evidence" value="ECO:0007669"/>
    <property type="project" value="InterPro"/>
</dbReference>
<proteinExistence type="predicted"/>
<protein>
    <submittedName>
        <fullName evidence="7">SH3 domain-containing protein</fullName>
    </submittedName>
</protein>
<dbReference type="SMART" id="SM00325">
    <property type="entry name" value="RhoGEF"/>
    <property type="match status" value="1"/>
</dbReference>
<keyword evidence="1 2" id="KW-0728">SH3 domain</keyword>
<keyword evidence="6" id="KW-1185">Reference proteome</keyword>
<accession>A0A7E4V0Z3</accession>
<evidence type="ECO:0000259" key="5">
    <source>
        <dbReference type="PROSITE" id="PS50010"/>
    </source>
</evidence>
<evidence type="ECO:0000256" key="2">
    <source>
        <dbReference type="PROSITE-ProRule" id="PRU00192"/>
    </source>
</evidence>
<dbReference type="SUPFAM" id="SSF48065">
    <property type="entry name" value="DBL homology domain (DH-domain)"/>
    <property type="match status" value="1"/>
</dbReference>
<feature type="domain" description="DH" evidence="5">
    <location>
        <begin position="102"/>
        <end position="272"/>
    </location>
</feature>
<dbReference type="InterPro" id="IPR035899">
    <property type="entry name" value="DBL_dom_sf"/>
</dbReference>
<sequence length="655" mass="72459">MTSNGINGDDAGNEGGDGVVMAIAKFKFEGKNNDELSFEPNDIIIVTQQLDGGWWEGNIEGKIGWFPSNFCEIIPQDASDSTARLPNLEVSDKEIESNQAANRTAVIAEFLVKELAHLKELVRIQDTFLTPVSNSSSISNEEYAILACNLDEIIATKTLLLRNVDAETKKDPSGHRIGAVFLEAAPALKELLTQYCLNHPVAVGVVTSRQNQLGPILKAHRWELKELLGGLSVVFRHIEKYAVLLQEIERNYPDSHADRGNLQRASSVYRSIWQNCLFVRKQKEVQLEFLAQGYLEEWFGETFPDILGPLVHIGGVTIGSARESVLGALADRKIAVFSKMILFLESTADKYHLSDTVDTTDLVITKSDAKMSLEFKKGNEVRAFVHSLTNDDFQSLVEALASCGEGLIFDGSALVAQVAPATPQHAQTVRRVEEFSEALRPQKAEVVNLPQASEGFRLDHELQMVIPDAVESTDKGKGRPTRVFNGHCLMPYPAPRGGFGADEVGRIKLRRGMTNEEVEDMENLRLVEGYVSRASSSGIGASVLHSTTSMSHGLQRAPSYSADRPPLIVAEQEKILVEEREGDQVVFRERTLVDTVYNMTTEMAQLKKQVAALTEIVEKGERARRRIEEYCLSRDSHGHSLSISSTPKPTERDSV</sequence>
<dbReference type="PROSITE" id="PS50002">
    <property type="entry name" value="SH3"/>
    <property type="match status" value="1"/>
</dbReference>
<dbReference type="SMART" id="SM00326">
    <property type="entry name" value="SH3"/>
    <property type="match status" value="1"/>
</dbReference>
<evidence type="ECO:0000313" key="7">
    <source>
        <dbReference type="WBParaSite" id="Pan_g15267.t1"/>
    </source>
</evidence>
<evidence type="ECO:0000259" key="4">
    <source>
        <dbReference type="PROSITE" id="PS50002"/>
    </source>
</evidence>
<dbReference type="WBParaSite" id="Pan_g15267.t1">
    <property type="protein sequence ID" value="Pan_g15267.t1"/>
    <property type="gene ID" value="Pan_g15267"/>
</dbReference>
<reference evidence="6" key="1">
    <citation type="journal article" date="2013" name="Genetics">
        <title>The draft genome and transcriptome of Panagrellus redivivus are shaped by the harsh demands of a free-living lifestyle.</title>
        <authorList>
            <person name="Srinivasan J."/>
            <person name="Dillman A.R."/>
            <person name="Macchietto M.G."/>
            <person name="Heikkinen L."/>
            <person name="Lakso M."/>
            <person name="Fracchia K.M."/>
            <person name="Antoshechkin I."/>
            <person name="Mortazavi A."/>
            <person name="Wong G."/>
            <person name="Sternberg P.W."/>
        </authorList>
    </citation>
    <scope>NUCLEOTIDE SEQUENCE [LARGE SCALE GENOMIC DNA]</scope>
    <source>
        <strain evidence="6">MT8872</strain>
    </source>
</reference>
<dbReference type="Pfam" id="PF16523">
    <property type="entry name" value="betaPIX_CC"/>
    <property type="match status" value="1"/>
</dbReference>
<reference evidence="7" key="2">
    <citation type="submission" date="2020-10" db="UniProtKB">
        <authorList>
            <consortium name="WormBaseParasite"/>
        </authorList>
    </citation>
    <scope>IDENTIFICATION</scope>
</reference>
<organism evidence="6 7">
    <name type="scientific">Panagrellus redivivus</name>
    <name type="common">Microworm</name>
    <dbReference type="NCBI Taxonomy" id="6233"/>
    <lineage>
        <taxon>Eukaryota</taxon>
        <taxon>Metazoa</taxon>
        <taxon>Ecdysozoa</taxon>
        <taxon>Nematoda</taxon>
        <taxon>Chromadorea</taxon>
        <taxon>Rhabditida</taxon>
        <taxon>Tylenchina</taxon>
        <taxon>Panagrolaimomorpha</taxon>
        <taxon>Panagrolaimoidea</taxon>
        <taxon>Panagrolaimidae</taxon>
        <taxon>Panagrellus</taxon>
    </lineage>
</organism>
<feature type="compositionally biased region" description="Polar residues" evidence="3">
    <location>
        <begin position="639"/>
        <end position="648"/>
    </location>
</feature>
<dbReference type="Pfam" id="PF00621">
    <property type="entry name" value="RhoGEF"/>
    <property type="match status" value="1"/>
</dbReference>
<dbReference type="Proteomes" id="UP000492821">
    <property type="component" value="Unassembled WGS sequence"/>
</dbReference>
<dbReference type="Gene3D" id="1.20.900.10">
    <property type="entry name" value="Dbl homology (DH) domain"/>
    <property type="match status" value="1"/>
</dbReference>
<dbReference type="InterPro" id="IPR000219">
    <property type="entry name" value="DH_dom"/>
</dbReference>
<dbReference type="InterPro" id="IPR032409">
    <property type="entry name" value="GEF6/7_CC"/>
</dbReference>
<dbReference type="PANTHER" id="PTHR46026">
    <property type="entry name" value="RHO-TYPE GUANINE NUCLEOTIDE EXCHANGE FACTOR, ISOFORM F"/>
    <property type="match status" value="1"/>
</dbReference>